<feature type="compositionally biased region" description="Basic and acidic residues" evidence="4">
    <location>
        <begin position="79"/>
        <end position="88"/>
    </location>
</feature>
<dbReference type="Pfam" id="PF09331">
    <property type="entry name" value="DUF1985"/>
    <property type="match status" value="1"/>
</dbReference>
<feature type="domain" description="Ubiquitin-like protease family profile" evidence="5">
    <location>
        <begin position="608"/>
        <end position="1077"/>
    </location>
</feature>
<dbReference type="InterPro" id="IPR038765">
    <property type="entry name" value="Papain-like_cys_pep_sf"/>
</dbReference>
<feature type="region of interest" description="Disordered" evidence="4">
    <location>
        <begin position="71"/>
        <end position="110"/>
    </location>
</feature>
<dbReference type="SUPFAM" id="SSF54001">
    <property type="entry name" value="Cysteine proteinases"/>
    <property type="match status" value="2"/>
</dbReference>
<evidence type="ECO:0000313" key="6">
    <source>
        <dbReference type="EMBL" id="PHT58816.1"/>
    </source>
</evidence>
<evidence type="ECO:0000259" key="5">
    <source>
        <dbReference type="PROSITE" id="PS50600"/>
    </source>
</evidence>
<gene>
    <name evidence="6" type="ORF">CQW23_01179</name>
</gene>
<dbReference type="PANTHER" id="PTHR31470">
    <property type="entry name" value="CYSTEINE PROTEINASES SUPERFAMILY PROTEIN-RELATED-RELATED"/>
    <property type="match status" value="1"/>
</dbReference>
<evidence type="ECO:0000256" key="2">
    <source>
        <dbReference type="ARBA" id="ARBA00022670"/>
    </source>
</evidence>
<reference evidence="6 7" key="1">
    <citation type="journal article" date="2017" name="Genome Biol.">
        <title>New reference genome sequences of hot pepper reveal the massive evolution of plant disease-resistance genes by retroduplication.</title>
        <authorList>
            <person name="Kim S."/>
            <person name="Park J."/>
            <person name="Yeom S.I."/>
            <person name="Kim Y.M."/>
            <person name="Seo E."/>
            <person name="Kim K.T."/>
            <person name="Kim M.S."/>
            <person name="Lee J.M."/>
            <person name="Cheong K."/>
            <person name="Shin H.S."/>
            <person name="Kim S.B."/>
            <person name="Han K."/>
            <person name="Lee J."/>
            <person name="Park M."/>
            <person name="Lee H.A."/>
            <person name="Lee H.Y."/>
            <person name="Lee Y."/>
            <person name="Oh S."/>
            <person name="Lee J.H."/>
            <person name="Choi E."/>
            <person name="Choi E."/>
            <person name="Lee S.E."/>
            <person name="Jeon J."/>
            <person name="Kim H."/>
            <person name="Choi G."/>
            <person name="Song H."/>
            <person name="Lee J."/>
            <person name="Lee S.C."/>
            <person name="Kwon J.K."/>
            <person name="Lee H.Y."/>
            <person name="Koo N."/>
            <person name="Hong Y."/>
            <person name="Kim R.W."/>
            <person name="Kang W.H."/>
            <person name="Huh J.H."/>
            <person name="Kang B.C."/>
            <person name="Yang T.J."/>
            <person name="Lee Y.H."/>
            <person name="Bennetzen J.L."/>
            <person name="Choi D."/>
        </authorList>
    </citation>
    <scope>NUCLEOTIDE SEQUENCE [LARGE SCALE GENOMIC DNA]</scope>
    <source>
        <strain evidence="7">cv. PBC81</strain>
    </source>
</reference>
<reference evidence="7" key="2">
    <citation type="journal article" date="2017" name="J. Anim. Genet.">
        <title>Multiple reference genome sequences of hot pepper reveal the massive evolution of plant disease resistance genes by retroduplication.</title>
        <authorList>
            <person name="Kim S."/>
            <person name="Park J."/>
            <person name="Yeom S.-I."/>
            <person name="Kim Y.-M."/>
            <person name="Seo E."/>
            <person name="Kim K.-T."/>
            <person name="Kim M.-S."/>
            <person name="Lee J.M."/>
            <person name="Cheong K."/>
            <person name="Shin H.-S."/>
            <person name="Kim S.-B."/>
            <person name="Han K."/>
            <person name="Lee J."/>
            <person name="Park M."/>
            <person name="Lee H.-A."/>
            <person name="Lee H.-Y."/>
            <person name="Lee Y."/>
            <person name="Oh S."/>
            <person name="Lee J.H."/>
            <person name="Choi E."/>
            <person name="Choi E."/>
            <person name="Lee S.E."/>
            <person name="Jeon J."/>
            <person name="Kim H."/>
            <person name="Choi G."/>
            <person name="Song H."/>
            <person name="Lee J."/>
            <person name="Lee S.-C."/>
            <person name="Kwon J.-K."/>
            <person name="Lee H.-Y."/>
            <person name="Koo N."/>
            <person name="Hong Y."/>
            <person name="Kim R.W."/>
            <person name="Kang W.-H."/>
            <person name="Huh J.H."/>
            <person name="Kang B.-C."/>
            <person name="Yang T.-J."/>
            <person name="Lee Y.-H."/>
            <person name="Bennetzen J.L."/>
            <person name="Choi D."/>
        </authorList>
    </citation>
    <scope>NUCLEOTIDE SEQUENCE [LARGE SCALE GENOMIC DNA]</scope>
    <source>
        <strain evidence="7">cv. PBC81</strain>
    </source>
</reference>
<dbReference type="EMBL" id="MLFT02000001">
    <property type="protein sequence ID" value="PHT58816.1"/>
    <property type="molecule type" value="Genomic_DNA"/>
</dbReference>
<feature type="compositionally biased region" description="Basic residues" evidence="4">
    <location>
        <begin position="313"/>
        <end position="322"/>
    </location>
</feature>
<organism evidence="6 7">
    <name type="scientific">Capsicum baccatum</name>
    <name type="common">Peruvian pepper</name>
    <dbReference type="NCBI Taxonomy" id="33114"/>
    <lineage>
        <taxon>Eukaryota</taxon>
        <taxon>Viridiplantae</taxon>
        <taxon>Streptophyta</taxon>
        <taxon>Embryophyta</taxon>
        <taxon>Tracheophyta</taxon>
        <taxon>Spermatophyta</taxon>
        <taxon>Magnoliopsida</taxon>
        <taxon>eudicotyledons</taxon>
        <taxon>Gunneridae</taxon>
        <taxon>Pentapetalae</taxon>
        <taxon>asterids</taxon>
        <taxon>lamiids</taxon>
        <taxon>Solanales</taxon>
        <taxon>Solanaceae</taxon>
        <taxon>Solanoideae</taxon>
        <taxon>Capsiceae</taxon>
        <taxon>Capsicum</taxon>
    </lineage>
</organism>
<feature type="compositionally biased region" description="Basic and acidic residues" evidence="4">
    <location>
        <begin position="287"/>
        <end position="301"/>
    </location>
</feature>
<proteinExistence type="inferred from homology"/>
<dbReference type="GO" id="GO:0008234">
    <property type="term" value="F:cysteine-type peptidase activity"/>
    <property type="evidence" value="ECO:0007669"/>
    <property type="project" value="InterPro"/>
</dbReference>
<evidence type="ECO:0000256" key="1">
    <source>
        <dbReference type="ARBA" id="ARBA00005234"/>
    </source>
</evidence>
<dbReference type="AlphaFoldDB" id="A0A2G2XMT8"/>
<keyword evidence="7" id="KW-1185">Reference proteome</keyword>
<keyword evidence="2" id="KW-0645">Protease</keyword>
<dbReference type="Pfam" id="PF02902">
    <property type="entry name" value="Peptidase_C48"/>
    <property type="match status" value="2"/>
</dbReference>
<evidence type="ECO:0000313" key="7">
    <source>
        <dbReference type="Proteomes" id="UP000224567"/>
    </source>
</evidence>
<dbReference type="Gene3D" id="3.40.395.10">
    <property type="entry name" value="Adenoviral Proteinase, Chain A"/>
    <property type="match status" value="2"/>
</dbReference>
<dbReference type="InterPro" id="IPR015410">
    <property type="entry name" value="DUF1985"/>
</dbReference>
<accession>A0A2G2XMT8</accession>
<dbReference type="PANTHER" id="PTHR31470:SF40">
    <property type="entry name" value="UBIQUITIN-LIKE PROTEASE FAMILY PROFILE DOMAIN-CONTAINING PROTEIN"/>
    <property type="match status" value="1"/>
</dbReference>
<feature type="region of interest" description="Disordered" evidence="4">
    <location>
        <begin position="287"/>
        <end position="356"/>
    </location>
</feature>
<protein>
    <recommendedName>
        <fullName evidence="5">Ubiquitin-like protease family profile domain-containing protein</fullName>
    </recommendedName>
</protein>
<keyword evidence="3" id="KW-0378">Hydrolase</keyword>
<comment type="caution">
    <text evidence="6">The sequence shown here is derived from an EMBL/GenBank/DDBJ whole genome shotgun (WGS) entry which is preliminary data.</text>
</comment>
<dbReference type="Proteomes" id="UP000224567">
    <property type="component" value="Unassembled WGS sequence"/>
</dbReference>
<feature type="compositionally biased region" description="Basic and acidic residues" evidence="4">
    <location>
        <begin position="330"/>
        <end position="347"/>
    </location>
</feature>
<feature type="compositionally biased region" description="Basic and acidic residues" evidence="4">
    <location>
        <begin position="96"/>
        <end position="107"/>
    </location>
</feature>
<comment type="similarity">
    <text evidence="1">Belongs to the peptidase C48 family.</text>
</comment>
<dbReference type="OrthoDB" id="1291327at2759"/>
<evidence type="ECO:0000256" key="3">
    <source>
        <dbReference type="ARBA" id="ARBA00022801"/>
    </source>
</evidence>
<dbReference type="InterPro" id="IPR003653">
    <property type="entry name" value="Peptidase_C48_C"/>
</dbReference>
<dbReference type="GO" id="GO:0006508">
    <property type="term" value="P:proteolysis"/>
    <property type="evidence" value="ECO:0007669"/>
    <property type="project" value="UniProtKB-KW"/>
</dbReference>
<name>A0A2G2XMT8_CAPBA</name>
<sequence>MDEHSAKTPINSGTRNMKLVYDAPSFSLGLIQEDLVTVVSNPLQLRKFGISKEIRSKFCIGEVKMTEILKRKGLKKTPSPKEQKTKKQLEKKRKSKEIEDKVEKSYNESEEESEEEFYSHEICYHNRIELLSNRYDFTFDEGVPNRMIEKYFNGAEIIQKRQLFLAFTEKVWGENNDKDAEKFAILYFLHSFVLSNIDTIVIPRIHFDLVDSDRYKNFPWGSLSFDDLARSLNNRLKAGGKFYLIQGMPLANQVWLYECCSNVPPKIALQVVFKNIEPTEMEMAKLEIPKKDVTEDERSVDSDDNFQDPPSKKINKRSKKKQKVDSSTPVEKKPAGKKQVNIDDAHTQTRTPSHRAAKAAIMKTPVFKPIPTRQQQHEDTEVEAQQMDYAGVETSSQQFSPIIDQNLDENQDGTKGCTDLHPDKTNIQIDSQYLIPDELLQSINLNYNLSEKIVHHDDRITDEKLDDTYLSDSQFTIPDELLPSLNAYRRESTTRHPLITSEEEQIDEHFNDKKSESVVQEHCQLRIKRPSKFKESPYTMKFGLAAESSERHIRIFPQKHLFVYHPVDGIVDTKIVNKFRDWISEDLLKVHAKRKGNADHYKREKSTILMMHFRIETVEYKNWFYTMGFPDQSWTDSHIDVCFYYLRKKSKYDPNRSYKFSTVDCNFMNIISSLHDVYSVDAENLMAGGHVAHVNEYINGFHMHVVVPWHTVEDIYIPVNIKEKHHWVLAILSFSERCIFLYDSYESFGHYSAVLDVIEKLAAIIPLYLEHCDFYIKKGIYVENHPRYKDKDSSDMFDVLFQENLPQQSSGSLDCAVYMVTYAECLSYGHKILGTKFDPNALRTRYATTLWDYGTRKQELNAHSDVEAPLRPPRQSRITNHIDVCFYYLRKKSKYGPHSSYKNEPNKSYKYSTVDCNFMNVIRSLNDVYSMDAQNLKDRGQEHHLMEYINGLHMHAAVPWHTVKDIFIPINIKEKHHWVLAVLSFSERCIFLYDSYESSGHCTTVLAEIEKIAKIIPLCLQACDFYVKKGIDHQSHPRYKDKEFSDMFDILFQDDLPQQPSGSLNCGVFMVMYAECLSYGHKVIASEFELNTLRTRYAALLWDYGIRKQEANAISDVEAPVRPARQSRITSVTKVVDV</sequence>
<evidence type="ECO:0000256" key="4">
    <source>
        <dbReference type="SAM" id="MobiDB-lite"/>
    </source>
</evidence>
<dbReference type="PROSITE" id="PS50600">
    <property type="entry name" value="ULP_PROTEASE"/>
    <property type="match status" value="1"/>
</dbReference>